<dbReference type="InterPro" id="IPR005467">
    <property type="entry name" value="His_kinase_dom"/>
</dbReference>
<dbReference type="InterPro" id="IPR003660">
    <property type="entry name" value="HAMP_dom"/>
</dbReference>
<dbReference type="RefSeq" id="WP_208849527.1">
    <property type="nucleotide sequence ID" value="NZ_JAGGDJ010000023.1"/>
</dbReference>
<dbReference type="Proteomes" id="UP000670947">
    <property type="component" value="Unassembled WGS sequence"/>
</dbReference>
<keyword evidence="11 15" id="KW-1133">Transmembrane helix</keyword>
<reference evidence="18 19" key="1">
    <citation type="submission" date="2021-03" db="EMBL/GenBank/DDBJ databases">
        <title>Paenibacillus artemisicola MWE-103 whole genome sequence.</title>
        <authorList>
            <person name="Ham Y.J."/>
        </authorList>
    </citation>
    <scope>NUCLEOTIDE SEQUENCE [LARGE SCALE GENOMIC DNA]</scope>
    <source>
        <strain evidence="18 19">MWE-103</strain>
    </source>
</reference>
<dbReference type="PANTHER" id="PTHR45528">
    <property type="entry name" value="SENSOR HISTIDINE KINASE CPXA"/>
    <property type="match status" value="1"/>
</dbReference>
<keyword evidence="7 15" id="KW-0812">Transmembrane</keyword>
<dbReference type="InterPro" id="IPR003661">
    <property type="entry name" value="HisK_dim/P_dom"/>
</dbReference>
<dbReference type="SUPFAM" id="SSF47384">
    <property type="entry name" value="Homodimeric domain of signal transducing histidine kinase"/>
    <property type="match status" value="1"/>
</dbReference>
<evidence type="ECO:0000256" key="4">
    <source>
        <dbReference type="ARBA" id="ARBA00022475"/>
    </source>
</evidence>
<evidence type="ECO:0000256" key="15">
    <source>
        <dbReference type="SAM" id="Phobius"/>
    </source>
</evidence>
<keyword evidence="5" id="KW-0597">Phosphoprotein</keyword>
<dbReference type="InterPro" id="IPR036097">
    <property type="entry name" value="HisK_dim/P_sf"/>
</dbReference>
<evidence type="ECO:0000259" key="17">
    <source>
        <dbReference type="PROSITE" id="PS50885"/>
    </source>
</evidence>
<evidence type="ECO:0000313" key="19">
    <source>
        <dbReference type="Proteomes" id="UP000670947"/>
    </source>
</evidence>
<dbReference type="EC" id="2.7.13.3" evidence="3"/>
<dbReference type="EMBL" id="JAGGDJ010000023">
    <property type="protein sequence ID" value="MBO7746782.1"/>
    <property type="molecule type" value="Genomic_DNA"/>
</dbReference>
<dbReference type="PANTHER" id="PTHR45528:SF1">
    <property type="entry name" value="SENSOR HISTIDINE KINASE CPXA"/>
    <property type="match status" value="1"/>
</dbReference>
<keyword evidence="19" id="KW-1185">Reference proteome</keyword>
<dbReference type="PRINTS" id="PR00344">
    <property type="entry name" value="BCTRLSENSOR"/>
</dbReference>
<dbReference type="CDD" id="cd06225">
    <property type="entry name" value="HAMP"/>
    <property type="match status" value="1"/>
</dbReference>
<evidence type="ECO:0000256" key="11">
    <source>
        <dbReference type="ARBA" id="ARBA00022989"/>
    </source>
</evidence>
<proteinExistence type="predicted"/>
<keyword evidence="6" id="KW-0808">Transferase</keyword>
<keyword evidence="9 18" id="KW-0418">Kinase</keyword>
<evidence type="ECO:0000256" key="5">
    <source>
        <dbReference type="ARBA" id="ARBA00022553"/>
    </source>
</evidence>
<comment type="catalytic activity">
    <reaction evidence="1">
        <text>ATP + protein L-histidine = ADP + protein N-phospho-L-histidine.</text>
        <dbReference type="EC" id="2.7.13.3"/>
    </reaction>
</comment>
<evidence type="ECO:0000256" key="8">
    <source>
        <dbReference type="ARBA" id="ARBA00022741"/>
    </source>
</evidence>
<dbReference type="GO" id="GO:0016301">
    <property type="term" value="F:kinase activity"/>
    <property type="evidence" value="ECO:0007669"/>
    <property type="project" value="UniProtKB-KW"/>
</dbReference>
<evidence type="ECO:0000256" key="6">
    <source>
        <dbReference type="ARBA" id="ARBA00022679"/>
    </source>
</evidence>
<evidence type="ECO:0000259" key="16">
    <source>
        <dbReference type="PROSITE" id="PS50109"/>
    </source>
</evidence>
<evidence type="ECO:0000256" key="2">
    <source>
        <dbReference type="ARBA" id="ARBA00004651"/>
    </source>
</evidence>
<evidence type="ECO:0000256" key="9">
    <source>
        <dbReference type="ARBA" id="ARBA00022777"/>
    </source>
</evidence>
<dbReference type="Gene3D" id="1.10.287.130">
    <property type="match status" value="1"/>
</dbReference>
<feature type="transmembrane region" description="Helical" evidence="15">
    <location>
        <begin position="63"/>
        <end position="81"/>
    </location>
</feature>
<gene>
    <name evidence="18" type="ORF">I8J29_21435</name>
</gene>
<evidence type="ECO:0000256" key="12">
    <source>
        <dbReference type="ARBA" id="ARBA00023012"/>
    </source>
</evidence>
<evidence type="ECO:0000256" key="3">
    <source>
        <dbReference type="ARBA" id="ARBA00012438"/>
    </source>
</evidence>
<keyword evidence="13 15" id="KW-0472">Membrane</keyword>
<feature type="domain" description="HAMP" evidence="17">
    <location>
        <begin position="90"/>
        <end position="135"/>
    </location>
</feature>
<evidence type="ECO:0000256" key="1">
    <source>
        <dbReference type="ARBA" id="ARBA00000085"/>
    </source>
</evidence>
<dbReference type="SMART" id="SM00387">
    <property type="entry name" value="HATPase_c"/>
    <property type="match status" value="1"/>
</dbReference>
<keyword evidence="8" id="KW-0547">Nucleotide-binding</keyword>
<name>A0ABS3WEP1_9BACL</name>
<sequence>MGKPGISFRVKMILFLVFSMLLAGLALFLAYKAVESYYLADARFADDPLFRLRHIIANGIGDFKFAMLLMIPLTILFFYLFTKPYAAYFKAISRGIHGLAAGDFSSRVVIHSQDEFERIADDINLAGENLQRAVERGDFAESSKNQLVLNLAHDLRTPLTSVLGYLDFILRDEGLSKEQSAHYTRIAFTKSKRLEKLIDELFEVTRMNHGMAPLHRADLDLSELLVQLNEELYPLFENKELTVRPDIAPNVRLFGDGELLARVFENLLTNAARYGADGHYIDIVCFEEGGEAVVQVANYGDSIPPEQLPHLFEMFYTGDQARTHQGGGTGLGLFIVRNIVEQHGGTIEARSDVVRTCFEVRLPLDGGENPPAAEQSALKPRSASRGK</sequence>
<organism evidence="18 19">
    <name type="scientific">Paenibacillus artemisiicola</name>
    <dbReference type="NCBI Taxonomy" id="1172618"/>
    <lineage>
        <taxon>Bacteria</taxon>
        <taxon>Bacillati</taxon>
        <taxon>Bacillota</taxon>
        <taxon>Bacilli</taxon>
        <taxon>Bacillales</taxon>
        <taxon>Paenibacillaceae</taxon>
        <taxon>Paenibacillus</taxon>
    </lineage>
</organism>
<dbReference type="InterPro" id="IPR050398">
    <property type="entry name" value="HssS/ArlS-like"/>
</dbReference>
<feature type="transmembrane region" description="Helical" evidence="15">
    <location>
        <begin position="12"/>
        <end position="31"/>
    </location>
</feature>
<dbReference type="Pfam" id="PF00512">
    <property type="entry name" value="HisKA"/>
    <property type="match status" value="1"/>
</dbReference>
<dbReference type="PROSITE" id="PS50885">
    <property type="entry name" value="HAMP"/>
    <property type="match status" value="1"/>
</dbReference>
<dbReference type="Gene3D" id="6.10.340.10">
    <property type="match status" value="1"/>
</dbReference>
<evidence type="ECO:0000256" key="10">
    <source>
        <dbReference type="ARBA" id="ARBA00022840"/>
    </source>
</evidence>
<keyword evidence="10" id="KW-0067">ATP-binding</keyword>
<accession>A0ABS3WEP1</accession>
<keyword evidence="12" id="KW-0902">Two-component regulatory system</keyword>
<dbReference type="Gene3D" id="3.30.565.10">
    <property type="entry name" value="Histidine kinase-like ATPase, C-terminal domain"/>
    <property type="match status" value="1"/>
</dbReference>
<dbReference type="SUPFAM" id="SSF55874">
    <property type="entry name" value="ATPase domain of HSP90 chaperone/DNA topoisomerase II/histidine kinase"/>
    <property type="match status" value="1"/>
</dbReference>
<evidence type="ECO:0000256" key="14">
    <source>
        <dbReference type="SAM" id="MobiDB-lite"/>
    </source>
</evidence>
<evidence type="ECO:0000256" key="7">
    <source>
        <dbReference type="ARBA" id="ARBA00022692"/>
    </source>
</evidence>
<feature type="region of interest" description="Disordered" evidence="14">
    <location>
        <begin position="365"/>
        <end position="387"/>
    </location>
</feature>
<dbReference type="Pfam" id="PF02518">
    <property type="entry name" value="HATPase_c"/>
    <property type="match status" value="1"/>
</dbReference>
<evidence type="ECO:0000313" key="18">
    <source>
        <dbReference type="EMBL" id="MBO7746782.1"/>
    </source>
</evidence>
<keyword evidence="4" id="KW-1003">Cell membrane</keyword>
<dbReference type="InterPro" id="IPR004358">
    <property type="entry name" value="Sig_transdc_His_kin-like_C"/>
</dbReference>
<protein>
    <recommendedName>
        <fullName evidence="3">histidine kinase</fullName>
        <ecNumber evidence="3">2.7.13.3</ecNumber>
    </recommendedName>
</protein>
<dbReference type="PROSITE" id="PS50109">
    <property type="entry name" value="HIS_KIN"/>
    <property type="match status" value="1"/>
</dbReference>
<comment type="subcellular location">
    <subcellularLocation>
        <location evidence="2">Cell membrane</location>
        <topology evidence="2">Multi-pass membrane protein</topology>
    </subcellularLocation>
</comment>
<evidence type="ECO:0000256" key="13">
    <source>
        <dbReference type="ARBA" id="ARBA00023136"/>
    </source>
</evidence>
<comment type="caution">
    <text evidence="18">The sequence shown here is derived from an EMBL/GenBank/DDBJ whole genome shotgun (WGS) entry which is preliminary data.</text>
</comment>
<dbReference type="InterPro" id="IPR036890">
    <property type="entry name" value="HATPase_C_sf"/>
</dbReference>
<dbReference type="SMART" id="SM00388">
    <property type="entry name" value="HisKA"/>
    <property type="match status" value="1"/>
</dbReference>
<dbReference type="CDD" id="cd00082">
    <property type="entry name" value="HisKA"/>
    <property type="match status" value="1"/>
</dbReference>
<dbReference type="InterPro" id="IPR003594">
    <property type="entry name" value="HATPase_dom"/>
</dbReference>
<dbReference type="CDD" id="cd00075">
    <property type="entry name" value="HATPase"/>
    <property type="match status" value="1"/>
</dbReference>
<feature type="domain" description="Histidine kinase" evidence="16">
    <location>
        <begin position="150"/>
        <end position="366"/>
    </location>
</feature>